<dbReference type="Proteomes" id="UP000054538">
    <property type="component" value="Unassembled WGS sequence"/>
</dbReference>
<reference evidence="1 2" key="1">
    <citation type="submission" date="2014-04" db="EMBL/GenBank/DDBJ databases">
        <authorList>
            <consortium name="DOE Joint Genome Institute"/>
            <person name="Kuo A."/>
            <person name="Kohler A."/>
            <person name="Jargeat P."/>
            <person name="Nagy L.G."/>
            <person name="Floudas D."/>
            <person name="Copeland A."/>
            <person name="Barry K.W."/>
            <person name="Cichocki N."/>
            <person name="Veneault-Fourrey C."/>
            <person name="LaButti K."/>
            <person name="Lindquist E.A."/>
            <person name="Lipzen A."/>
            <person name="Lundell T."/>
            <person name="Morin E."/>
            <person name="Murat C."/>
            <person name="Sun H."/>
            <person name="Tunlid A."/>
            <person name="Henrissat B."/>
            <person name="Grigoriev I.V."/>
            <person name="Hibbett D.S."/>
            <person name="Martin F."/>
            <person name="Nordberg H.P."/>
            <person name="Cantor M.N."/>
            <person name="Hua S.X."/>
        </authorList>
    </citation>
    <scope>NUCLEOTIDE SEQUENCE [LARGE SCALE GENOMIC DNA]</scope>
    <source>
        <strain evidence="1 2">Ve08.2h10</strain>
    </source>
</reference>
<organism evidence="1 2">
    <name type="scientific">Paxillus rubicundulus Ve08.2h10</name>
    <dbReference type="NCBI Taxonomy" id="930991"/>
    <lineage>
        <taxon>Eukaryota</taxon>
        <taxon>Fungi</taxon>
        <taxon>Dikarya</taxon>
        <taxon>Basidiomycota</taxon>
        <taxon>Agaricomycotina</taxon>
        <taxon>Agaricomycetes</taxon>
        <taxon>Agaricomycetidae</taxon>
        <taxon>Boletales</taxon>
        <taxon>Paxilineae</taxon>
        <taxon>Paxillaceae</taxon>
        <taxon>Paxillus</taxon>
    </lineage>
</organism>
<proteinExistence type="predicted"/>
<dbReference type="AlphaFoldDB" id="A0A0D0DBI9"/>
<keyword evidence="2" id="KW-1185">Reference proteome</keyword>
<protein>
    <submittedName>
        <fullName evidence="1">Uncharacterized protein</fullName>
    </submittedName>
</protein>
<evidence type="ECO:0000313" key="2">
    <source>
        <dbReference type="Proteomes" id="UP000054538"/>
    </source>
</evidence>
<dbReference type="InParanoid" id="A0A0D0DBI9"/>
<sequence>MQAASSEKRVYETRDEGWTVHAVIPPWFTGPIGGFVTAGSLANYTGDTKSGTNFSGGLQKAKHKELNATVDMNDTGTCAAATGVVNPGHLGNDAGWGKWEHGIHGEWAARWTVPSRDLVGRTRRK</sequence>
<reference evidence="2" key="2">
    <citation type="submission" date="2015-01" db="EMBL/GenBank/DDBJ databases">
        <title>Evolutionary Origins and Diversification of the Mycorrhizal Mutualists.</title>
        <authorList>
            <consortium name="DOE Joint Genome Institute"/>
            <consortium name="Mycorrhizal Genomics Consortium"/>
            <person name="Kohler A."/>
            <person name="Kuo A."/>
            <person name="Nagy L.G."/>
            <person name="Floudas D."/>
            <person name="Copeland A."/>
            <person name="Barry K.W."/>
            <person name="Cichocki N."/>
            <person name="Veneault-Fourrey C."/>
            <person name="LaButti K."/>
            <person name="Lindquist E.A."/>
            <person name="Lipzen A."/>
            <person name="Lundell T."/>
            <person name="Morin E."/>
            <person name="Murat C."/>
            <person name="Riley R."/>
            <person name="Ohm R."/>
            <person name="Sun H."/>
            <person name="Tunlid A."/>
            <person name="Henrissat B."/>
            <person name="Grigoriev I.V."/>
            <person name="Hibbett D.S."/>
            <person name="Martin F."/>
        </authorList>
    </citation>
    <scope>NUCLEOTIDE SEQUENCE [LARGE SCALE GENOMIC DNA]</scope>
    <source>
        <strain evidence="2">Ve08.2h10</strain>
    </source>
</reference>
<gene>
    <name evidence="1" type="ORF">PAXRUDRAFT_25871</name>
</gene>
<evidence type="ECO:0000313" key="1">
    <source>
        <dbReference type="EMBL" id="KIK94532.1"/>
    </source>
</evidence>
<name>A0A0D0DBI9_9AGAM</name>
<dbReference type="EMBL" id="KN825099">
    <property type="protein sequence ID" value="KIK94532.1"/>
    <property type="molecule type" value="Genomic_DNA"/>
</dbReference>
<accession>A0A0D0DBI9</accession>
<dbReference type="HOGENOM" id="CLU_1993350_0_0_1"/>